<keyword evidence="2" id="KW-1185">Reference proteome</keyword>
<sequence>MLREPSRGGYVHEHGLYSSFEQSGQRSEPAHEELQIRTPIDALEHGDSVPCKAFRGDVLAVLASEIRAAELLQACVDMSEEMQLGFDCKDGDGVPERVSLRGEERLDAKR</sequence>
<dbReference type="Proteomes" id="UP000886523">
    <property type="component" value="Unassembled WGS sequence"/>
</dbReference>
<dbReference type="EMBL" id="MU128942">
    <property type="protein sequence ID" value="KAF9516204.1"/>
    <property type="molecule type" value="Genomic_DNA"/>
</dbReference>
<name>A0A9P6DYQ1_9AGAM</name>
<reference evidence="1" key="1">
    <citation type="journal article" date="2020" name="Nat. Commun.">
        <title>Large-scale genome sequencing of mycorrhizal fungi provides insights into the early evolution of symbiotic traits.</title>
        <authorList>
            <person name="Miyauchi S."/>
            <person name="Kiss E."/>
            <person name="Kuo A."/>
            <person name="Drula E."/>
            <person name="Kohler A."/>
            <person name="Sanchez-Garcia M."/>
            <person name="Morin E."/>
            <person name="Andreopoulos B."/>
            <person name="Barry K.W."/>
            <person name="Bonito G."/>
            <person name="Buee M."/>
            <person name="Carver A."/>
            <person name="Chen C."/>
            <person name="Cichocki N."/>
            <person name="Clum A."/>
            <person name="Culley D."/>
            <person name="Crous P.W."/>
            <person name="Fauchery L."/>
            <person name="Girlanda M."/>
            <person name="Hayes R.D."/>
            <person name="Keri Z."/>
            <person name="LaButti K."/>
            <person name="Lipzen A."/>
            <person name="Lombard V."/>
            <person name="Magnuson J."/>
            <person name="Maillard F."/>
            <person name="Murat C."/>
            <person name="Nolan M."/>
            <person name="Ohm R.A."/>
            <person name="Pangilinan J."/>
            <person name="Pereira M.F."/>
            <person name="Perotto S."/>
            <person name="Peter M."/>
            <person name="Pfister S."/>
            <person name="Riley R."/>
            <person name="Sitrit Y."/>
            <person name="Stielow J.B."/>
            <person name="Szollosi G."/>
            <person name="Zifcakova L."/>
            <person name="Stursova M."/>
            <person name="Spatafora J.W."/>
            <person name="Tedersoo L."/>
            <person name="Vaario L.M."/>
            <person name="Yamada A."/>
            <person name="Yan M."/>
            <person name="Wang P."/>
            <person name="Xu J."/>
            <person name="Bruns T."/>
            <person name="Baldrian P."/>
            <person name="Vilgalys R."/>
            <person name="Dunand C."/>
            <person name="Henrissat B."/>
            <person name="Grigoriev I.V."/>
            <person name="Hibbett D."/>
            <person name="Nagy L.G."/>
            <person name="Martin F.M."/>
        </authorList>
    </citation>
    <scope>NUCLEOTIDE SEQUENCE</scope>
    <source>
        <strain evidence="1">UP504</strain>
    </source>
</reference>
<gene>
    <name evidence="1" type="ORF">BS47DRAFT_1341159</name>
</gene>
<accession>A0A9P6DYQ1</accession>
<protein>
    <submittedName>
        <fullName evidence="1">Uncharacterized protein</fullName>
    </submittedName>
</protein>
<proteinExistence type="predicted"/>
<dbReference type="AlphaFoldDB" id="A0A9P6DYQ1"/>
<evidence type="ECO:0000313" key="2">
    <source>
        <dbReference type="Proteomes" id="UP000886523"/>
    </source>
</evidence>
<comment type="caution">
    <text evidence="1">The sequence shown here is derived from an EMBL/GenBank/DDBJ whole genome shotgun (WGS) entry which is preliminary data.</text>
</comment>
<organism evidence="1 2">
    <name type="scientific">Hydnum rufescens UP504</name>
    <dbReference type="NCBI Taxonomy" id="1448309"/>
    <lineage>
        <taxon>Eukaryota</taxon>
        <taxon>Fungi</taxon>
        <taxon>Dikarya</taxon>
        <taxon>Basidiomycota</taxon>
        <taxon>Agaricomycotina</taxon>
        <taxon>Agaricomycetes</taxon>
        <taxon>Cantharellales</taxon>
        <taxon>Hydnaceae</taxon>
        <taxon>Hydnum</taxon>
    </lineage>
</organism>
<evidence type="ECO:0000313" key="1">
    <source>
        <dbReference type="EMBL" id="KAF9516204.1"/>
    </source>
</evidence>